<accession>A0A9D4Z0A7</accession>
<evidence type="ECO:0000256" key="2">
    <source>
        <dbReference type="SAM" id="MobiDB-lite"/>
    </source>
</evidence>
<keyword evidence="5" id="KW-1185">Reference proteome</keyword>
<feature type="region of interest" description="Disordered" evidence="2">
    <location>
        <begin position="67"/>
        <end position="87"/>
    </location>
</feature>
<evidence type="ECO:0000313" key="4">
    <source>
        <dbReference type="EMBL" id="KAI3435916.1"/>
    </source>
</evidence>
<dbReference type="AlphaFoldDB" id="A0A9D4Z0A7"/>
<evidence type="ECO:0000259" key="3">
    <source>
        <dbReference type="Pfam" id="PF05030"/>
    </source>
</evidence>
<dbReference type="OrthoDB" id="10265171at2759"/>
<organism evidence="4 5">
    <name type="scientific">Chlorella vulgaris</name>
    <name type="common">Green alga</name>
    <dbReference type="NCBI Taxonomy" id="3077"/>
    <lineage>
        <taxon>Eukaryota</taxon>
        <taxon>Viridiplantae</taxon>
        <taxon>Chlorophyta</taxon>
        <taxon>core chlorophytes</taxon>
        <taxon>Trebouxiophyceae</taxon>
        <taxon>Chlorellales</taxon>
        <taxon>Chlorellaceae</taxon>
        <taxon>Chlorella clade</taxon>
        <taxon>Chlorella</taxon>
    </lineage>
</organism>
<gene>
    <name evidence="4" type="ORF">D9Q98_001974</name>
</gene>
<sequence length="87" mass="9039">MSGAPQPAAPVRVLTTVDIQQMLEENAKLIAALVENQNIGKLDQCSAYQKRLQENLVTLASLADSQATPQQQAGAAAAVPSGGGQPR</sequence>
<evidence type="ECO:0000313" key="5">
    <source>
        <dbReference type="Proteomes" id="UP001055712"/>
    </source>
</evidence>
<proteinExistence type="inferred from homology"/>
<dbReference type="Pfam" id="PF05030">
    <property type="entry name" value="SSXT"/>
    <property type="match status" value="1"/>
</dbReference>
<dbReference type="EMBL" id="SIDB01000002">
    <property type="protein sequence ID" value="KAI3435916.1"/>
    <property type="molecule type" value="Genomic_DNA"/>
</dbReference>
<dbReference type="InterPro" id="IPR007726">
    <property type="entry name" value="SS18_N"/>
</dbReference>
<evidence type="ECO:0000256" key="1">
    <source>
        <dbReference type="ARBA" id="ARBA00007945"/>
    </source>
</evidence>
<dbReference type="Proteomes" id="UP001055712">
    <property type="component" value="Unassembled WGS sequence"/>
</dbReference>
<name>A0A9D4Z0A7_CHLVU</name>
<comment type="caution">
    <text evidence="4">The sequence shown here is derived from an EMBL/GenBank/DDBJ whole genome shotgun (WGS) entry which is preliminary data.</text>
</comment>
<protein>
    <recommendedName>
        <fullName evidence="3">SS18 N-terminal domain-containing protein</fullName>
    </recommendedName>
</protein>
<reference evidence="4" key="1">
    <citation type="journal article" date="2019" name="Plant J.">
        <title>Chlorella vulgaris genome assembly and annotation reveals the molecular basis for metabolic acclimation to high light conditions.</title>
        <authorList>
            <person name="Cecchin M."/>
            <person name="Marcolungo L."/>
            <person name="Rossato M."/>
            <person name="Girolomoni L."/>
            <person name="Cosentino E."/>
            <person name="Cuine S."/>
            <person name="Li-Beisson Y."/>
            <person name="Delledonne M."/>
            <person name="Ballottari M."/>
        </authorList>
    </citation>
    <scope>NUCLEOTIDE SEQUENCE</scope>
    <source>
        <strain evidence="4">211/11P</strain>
    </source>
</reference>
<feature type="domain" description="SS18 N-terminal" evidence="3">
    <location>
        <begin position="15"/>
        <end position="71"/>
    </location>
</feature>
<reference evidence="4" key="2">
    <citation type="submission" date="2020-11" db="EMBL/GenBank/DDBJ databases">
        <authorList>
            <person name="Cecchin M."/>
            <person name="Marcolungo L."/>
            <person name="Rossato M."/>
            <person name="Girolomoni L."/>
            <person name="Cosentino E."/>
            <person name="Cuine S."/>
            <person name="Li-Beisson Y."/>
            <person name="Delledonne M."/>
            <person name="Ballottari M."/>
        </authorList>
    </citation>
    <scope>NUCLEOTIDE SEQUENCE</scope>
    <source>
        <strain evidence="4">211/11P</strain>
        <tissue evidence="4">Whole cell</tissue>
    </source>
</reference>
<feature type="compositionally biased region" description="Low complexity" evidence="2">
    <location>
        <begin position="67"/>
        <end position="80"/>
    </location>
</feature>
<comment type="similarity">
    <text evidence="1">Belongs to the SS18 family.</text>
</comment>